<dbReference type="SUPFAM" id="SSF52833">
    <property type="entry name" value="Thioredoxin-like"/>
    <property type="match status" value="1"/>
</dbReference>
<dbReference type="InterPro" id="IPR000866">
    <property type="entry name" value="AhpC/TSA"/>
</dbReference>
<dbReference type="KEGG" id="tzo:THMIRHAT_16060"/>
<dbReference type="EMBL" id="AP021888">
    <property type="protein sequence ID" value="BBP43860.1"/>
    <property type="molecule type" value="Genomic_DNA"/>
</dbReference>
<dbReference type="AlphaFoldDB" id="A0A6F8PPE0"/>
<proteinExistence type="predicted"/>
<dbReference type="RefSeq" id="WP_173291630.1">
    <property type="nucleotide sequence ID" value="NZ_AP021888.1"/>
</dbReference>
<dbReference type="PROSITE" id="PS00194">
    <property type="entry name" value="THIOREDOXIN_1"/>
    <property type="match status" value="1"/>
</dbReference>
<dbReference type="PROSITE" id="PS51352">
    <property type="entry name" value="THIOREDOXIN_2"/>
    <property type="match status" value="1"/>
</dbReference>
<protein>
    <recommendedName>
        <fullName evidence="2">Thioredoxin domain-containing protein</fullName>
    </recommendedName>
</protein>
<reference evidence="4" key="1">
    <citation type="submission" date="2019-11" db="EMBL/GenBank/DDBJ databases">
        <title>Isolation and characterization of two novel species in the genus Thiomicrorhabdus.</title>
        <authorList>
            <person name="Mochizuki J."/>
            <person name="Kojima H."/>
            <person name="Fukui M."/>
        </authorList>
    </citation>
    <scope>NUCLEOTIDE SEQUENCE [LARGE SCALE GENOMIC DNA]</scope>
    <source>
        <strain evidence="4">AkT22</strain>
    </source>
</reference>
<evidence type="ECO:0000313" key="4">
    <source>
        <dbReference type="Proteomes" id="UP000501466"/>
    </source>
</evidence>
<dbReference type="PANTHER" id="PTHR42852">
    <property type="entry name" value="THIOL:DISULFIDE INTERCHANGE PROTEIN DSBE"/>
    <property type="match status" value="1"/>
</dbReference>
<dbReference type="Proteomes" id="UP000501466">
    <property type="component" value="Chromosome"/>
</dbReference>
<dbReference type="InterPro" id="IPR017937">
    <property type="entry name" value="Thioredoxin_CS"/>
</dbReference>
<dbReference type="Gene3D" id="3.40.30.10">
    <property type="entry name" value="Glutaredoxin"/>
    <property type="match status" value="1"/>
</dbReference>
<dbReference type="GO" id="GO:0015036">
    <property type="term" value="F:disulfide oxidoreductase activity"/>
    <property type="evidence" value="ECO:0007669"/>
    <property type="project" value="UniProtKB-ARBA"/>
</dbReference>
<feature type="domain" description="Thioredoxin" evidence="2">
    <location>
        <begin position="267"/>
        <end position="407"/>
    </location>
</feature>
<gene>
    <name evidence="3" type="ORF">THMIRHAT_16060</name>
</gene>
<keyword evidence="1" id="KW-0676">Redox-active center</keyword>
<name>A0A6F8PPE0_9GAMM</name>
<dbReference type="CDD" id="cd02966">
    <property type="entry name" value="TlpA_like_family"/>
    <property type="match status" value="1"/>
</dbReference>
<accession>A0A6F8PPE0</accession>
<evidence type="ECO:0000256" key="1">
    <source>
        <dbReference type="ARBA" id="ARBA00023284"/>
    </source>
</evidence>
<dbReference type="PANTHER" id="PTHR42852:SF17">
    <property type="entry name" value="THIOREDOXIN-LIKE PROTEIN HI_1115"/>
    <property type="match status" value="1"/>
</dbReference>
<dbReference type="Pfam" id="PF00578">
    <property type="entry name" value="AhpC-TSA"/>
    <property type="match status" value="1"/>
</dbReference>
<evidence type="ECO:0000313" key="3">
    <source>
        <dbReference type="EMBL" id="BBP43860.1"/>
    </source>
</evidence>
<sequence length="408" mass="46537">MLKFWGVLWLIWMGFAAAFASADEIQLTQFKVENPKALVLWLPSERGVLPQEKALAQALEQQQISVWMPDLFESYFLPIAPSSLLKVPVADVTELIAQFQKQQPSLPHYLITSNRGATLALKALAAKPKSQNLGLIFLNPNLYISTPEPGKLAEYWPEVSRVNYPIYIRQAELAPSRWHLQALQEQLNMRGSDVFIQLLPKLRDRYYFRADANAYEQDRAQFLAADLMQSMRLLNPYLAEKRFNSAVGQAEIATEIKVPDRKIGLQVYQGLANKPLALPSFEGNMVSLTDLHGKVVLLNFWASWCPPCVHEMPSMANLKTQLNQKPFEILAVNLAEERAVIKQFKQQHPLNFPVLMDLQGQAVQDWQVFAYPSSYLIDKQGKIRYALFGSYDWQNPQALNIINELIHE</sequence>
<dbReference type="InterPro" id="IPR050553">
    <property type="entry name" value="Thioredoxin_ResA/DsbE_sf"/>
</dbReference>
<dbReference type="SUPFAM" id="SSF53474">
    <property type="entry name" value="alpha/beta-Hydrolases"/>
    <property type="match status" value="1"/>
</dbReference>
<dbReference type="InterPro" id="IPR029058">
    <property type="entry name" value="AB_hydrolase_fold"/>
</dbReference>
<dbReference type="GO" id="GO:0016209">
    <property type="term" value="F:antioxidant activity"/>
    <property type="evidence" value="ECO:0007669"/>
    <property type="project" value="InterPro"/>
</dbReference>
<evidence type="ECO:0000259" key="2">
    <source>
        <dbReference type="PROSITE" id="PS51352"/>
    </source>
</evidence>
<organism evidence="3 4">
    <name type="scientific">Thiosulfativibrio zosterae</name>
    <dbReference type="NCBI Taxonomy" id="2675053"/>
    <lineage>
        <taxon>Bacteria</taxon>
        <taxon>Pseudomonadati</taxon>
        <taxon>Pseudomonadota</taxon>
        <taxon>Gammaproteobacteria</taxon>
        <taxon>Thiotrichales</taxon>
        <taxon>Piscirickettsiaceae</taxon>
        <taxon>Thiosulfativibrio</taxon>
    </lineage>
</organism>
<dbReference type="InterPro" id="IPR013766">
    <property type="entry name" value="Thioredoxin_domain"/>
</dbReference>
<dbReference type="InterPro" id="IPR036249">
    <property type="entry name" value="Thioredoxin-like_sf"/>
</dbReference>
<keyword evidence="4" id="KW-1185">Reference proteome</keyword>